<feature type="region of interest" description="Disordered" evidence="4">
    <location>
        <begin position="266"/>
        <end position="289"/>
    </location>
</feature>
<feature type="compositionally biased region" description="Low complexity" evidence="4">
    <location>
        <begin position="329"/>
        <end position="342"/>
    </location>
</feature>
<dbReference type="InterPro" id="IPR001202">
    <property type="entry name" value="WW_dom"/>
</dbReference>
<dbReference type="PROSITE" id="PS50003">
    <property type="entry name" value="PH_DOMAIN"/>
    <property type="match status" value="1"/>
</dbReference>
<dbReference type="SMART" id="SM00324">
    <property type="entry name" value="RhoGAP"/>
    <property type="match status" value="1"/>
</dbReference>
<dbReference type="Pfam" id="PF00620">
    <property type="entry name" value="RhoGAP"/>
    <property type="match status" value="1"/>
</dbReference>
<dbReference type="AlphaFoldDB" id="A0AAV2M621"/>
<evidence type="ECO:0000259" key="5">
    <source>
        <dbReference type="PROSITE" id="PS50002"/>
    </source>
</evidence>
<dbReference type="InterPro" id="IPR000198">
    <property type="entry name" value="RhoGAP_dom"/>
</dbReference>
<keyword evidence="2" id="KW-0343">GTPase activation</keyword>
<dbReference type="Pfam" id="PF00397">
    <property type="entry name" value="WW"/>
    <property type="match status" value="1"/>
</dbReference>
<feature type="compositionally biased region" description="Polar residues" evidence="4">
    <location>
        <begin position="197"/>
        <end position="210"/>
    </location>
</feature>
<dbReference type="PANTHER" id="PTHR23176:SF103">
    <property type="entry name" value="RHO GTPASE-ACTIVATING PROTEIN 9"/>
    <property type="match status" value="1"/>
</dbReference>
<dbReference type="PROSITE" id="PS50002">
    <property type="entry name" value="SH3"/>
    <property type="match status" value="1"/>
</dbReference>
<feature type="region of interest" description="Disordered" evidence="4">
    <location>
        <begin position="316"/>
        <end position="342"/>
    </location>
</feature>
<evidence type="ECO:0000313" key="10">
    <source>
        <dbReference type="Proteomes" id="UP001497482"/>
    </source>
</evidence>
<protein>
    <recommendedName>
        <fullName evidence="11">Rho GTPase activating protein 9</fullName>
    </recommendedName>
</protein>
<keyword evidence="1 3" id="KW-0728">SH3 domain</keyword>
<reference evidence="9 10" key="1">
    <citation type="submission" date="2024-04" db="EMBL/GenBank/DDBJ databases">
        <authorList>
            <person name="Waldvogel A.-M."/>
            <person name="Schoenle A."/>
        </authorList>
    </citation>
    <scope>NUCLEOTIDE SEQUENCE [LARGE SCALE GENOMIC DNA]</scope>
</reference>
<feature type="domain" description="SH3" evidence="5">
    <location>
        <begin position="14"/>
        <end position="80"/>
    </location>
</feature>
<dbReference type="SMART" id="SM00233">
    <property type="entry name" value="PH"/>
    <property type="match status" value="1"/>
</dbReference>
<dbReference type="CDD" id="cd00201">
    <property type="entry name" value="WW"/>
    <property type="match status" value="1"/>
</dbReference>
<dbReference type="SUPFAM" id="SSF50044">
    <property type="entry name" value="SH3-domain"/>
    <property type="match status" value="1"/>
</dbReference>
<dbReference type="InterPro" id="IPR001452">
    <property type="entry name" value="SH3_domain"/>
</dbReference>
<dbReference type="Gene3D" id="2.30.30.40">
    <property type="entry name" value="SH3 Domains"/>
    <property type="match status" value="1"/>
</dbReference>
<evidence type="ECO:0000313" key="9">
    <source>
        <dbReference type="EMBL" id="CAL1608782.1"/>
    </source>
</evidence>
<gene>
    <name evidence="9" type="ORF">KC01_LOCUS35646</name>
</gene>
<feature type="region of interest" description="Disordered" evidence="4">
    <location>
        <begin position="370"/>
        <end position="389"/>
    </location>
</feature>
<dbReference type="PROSITE" id="PS50020">
    <property type="entry name" value="WW_DOMAIN_2"/>
    <property type="match status" value="1"/>
</dbReference>
<dbReference type="InterPro" id="IPR011993">
    <property type="entry name" value="PH-like_dom_sf"/>
</dbReference>
<dbReference type="Gene3D" id="2.20.70.10">
    <property type="match status" value="1"/>
</dbReference>
<dbReference type="FunFam" id="1.10.555.10:FF:000003">
    <property type="entry name" value="Putative rho GTPase-activating protein 12"/>
    <property type="match status" value="1"/>
</dbReference>
<evidence type="ECO:0000256" key="2">
    <source>
        <dbReference type="ARBA" id="ARBA00022468"/>
    </source>
</evidence>
<dbReference type="FunFam" id="2.30.29.30:FF:000182">
    <property type="entry name" value="Rho GTPase activating protein 9"/>
    <property type="match status" value="1"/>
</dbReference>
<evidence type="ECO:0008006" key="11">
    <source>
        <dbReference type="Google" id="ProtNLM"/>
    </source>
</evidence>
<dbReference type="SMART" id="SM00456">
    <property type="entry name" value="WW"/>
    <property type="match status" value="1"/>
</dbReference>
<dbReference type="PROSITE" id="PS50238">
    <property type="entry name" value="RHOGAP"/>
    <property type="match status" value="1"/>
</dbReference>
<dbReference type="GO" id="GO:0005543">
    <property type="term" value="F:phospholipid binding"/>
    <property type="evidence" value="ECO:0007669"/>
    <property type="project" value="InterPro"/>
</dbReference>
<evidence type="ECO:0000256" key="4">
    <source>
        <dbReference type="SAM" id="MobiDB-lite"/>
    </source>
</evidence>
<dbReference type="FunFam" id="2.30.30.40:FF:000101">
    <property type="entry name" value="Rho GTPase activating protein 9"/>
    <property type="match status" value="1"/>
</dbReference>
<dbReference type="PANTHER" id="PTHR23176">
    <property type="entry name" value="RHO/RAC/CDC GTPASE-ACTIVATING PROTEIN"/>
    <property type="match status" value="1"/>
</dbReference>
<dbReference type="InterPro" id="IPR008936">
    <property type="entry name" value="Rho_GTPase_activation_prot"/>
</dbReference>
<keyword evidence="10" id="KW-1185">Reference proteome</keyword>
<dbReference type="SUPFAM" id="SSF50729">
    <property type="entry name" value="PH domain-like"/>
    <property type="match status" value="1"/>
</dbReference>
<evidence type="ECO:0000259" key="6">
    <source>
        <dbReference type="PROSITE" id="PS50003"/>
    </source>
</evidence>
<feature type="compositionally biased region" description="Basic and acidic residues" evidence="4">
    <location>
        <begin position="378"/>
        <end position="389"/>
    </location>
</feature>
<dbReference type="Gene3D" id="1.10.555.10">
    <property type="entry name" value="Rho GTPase activation protein"/>
    <property type="match status" value="1"/>
</dbReference>
<evidence type="ECO:0000259" key="7">
    <source>
        <dbReference type="PROSITE" id="PS50020"/>
    </source>
</evidence>
<dbReference type="InterPro" id="IPR036028">
    <property type="entry name" value="SH3-like_dom_sf"/>
</dbReference>
<feature type="domain" description="WW" evidence="7">
    <location>
        <begin position="297"/>
        <end position="325"/>
    </location>
</feature>
<dbReference type="InterPro" id="IPR050729">
    <property type="entry name" value="Rho-GAP"/>
</dbReference>
<dbReference type="Pfam" id="PF00018">
    <property type="entry name" value="SH3_1"/>
    <property type="match status" value="1"/>
</dbReference>
<evidence type="ECO:0000259" key="8">
    <source>
        <dbReference type="PROSITE" id="PS50238"/>
    </source>
</evidence>
<dbReference type="InterPro" id="IPR001605">
    <property type="entry name" value="PH_dom-spectrin-type"/>
</dbReference>
<evidence type="ECO:0000256" key="1">
    <source>
        <dbReference type="ARBA" id="ARBA00022443"/>
    </source>
</evidence>
<dbReference type="Gene3D" id="2.30.29.30">
    <property type="entry name" value="Pleckstrin-homology domain (PH domain)/Phosphotyrosine-binding domain (PTB)"/>
    <property type="match status" value="1"/>
</dbReference>
<dbReference type="SUPFAM" id="SSF51045">
    <property type="entry name" value="WW domain"/>
    <property type="match status" value="1"/>
</dbReference>
<accession>A0AAV2M621</accession>
<dbReference type="EMBL" id="OZ035828">
    <property type="protein sequence ID" value="CAL1608782.1"/>
    <property type="molecule type" value="Genomic_DNA"/>
</dbReference>
<dbReference type="Pfam" id="PF00169">
    <property type="entry name" value="PH"/>
    <property type="match status" value="1"/>
</dbReference>
<dbReference type="GO" id="GO:0005096">
    <property type="term" value="F:GTPase activator activity"/>
    <property type="evidence" value="ECO:0007669"/>
    <property type="project" value="UniProtKB-KW"/>
</dbReference>
<feature type="domain" description="Rho-GAP" evidence="8">
    <location>
        <begin position="658"/>
        <end position="865"/>
    </location>
</feature>
<dbReference type="InterPro" id="IPR001849">
    <property type="entry name" value="PH_domain"/>
</dbReference>
<dbReference type="PRINTS" id="PR00683">
    <property type="entry name" value="SPECTRINPH"/>
</dbReference>
<dbReference type="Proteomes" id="UP001497482">
    <property type="component" value="Chromosome 6"/>
</dbReference>
<evidence type="ECO:0000256" key="3">
    <source>
        <dbReference type="PROSITE-ProRule" id="PRU00192"/>
    </source>
</evidence>
<sequence length="871" mass="98043">MGNSRGVTVCGVTGGTVVLEAQYDYNYRAADGRQVSIREGERFILLKKTNADWWQVRRIGAATKTKPLYVPATYVMEVPIQPLPSSQRQLPSASLNPNFRTLPRVAFTPSPTHSVYTERQVANKPMYRSMDNLSTSSAYQADGSSSSHFPSLPLSGFTFTPISCTSSSGHLMVPKSPTLSTFQPVSTNSRVIPTITRSQSSSNLPENVTENPYDEVGGGLGTRVACKPPKKSCSQWDMLGTSGKKTHLQVPTESYLAQLSWQVSPLYTDPQPEKRGSQQEPPSPAPGQQPLQILDLWEQHTDPASGRWYYVNSVTKERSWKPPRRARSHTTSSGTSSGTSNTRASLLHTQTLPRDTSHLKLTLPATGNGTAYNTLSSDHSHNKNTDSDYDIKQSLPRAASSDTLNNMTYSHSEYHNYNESKQMLSHSQSLILPENGKQSYVADIVVEPPSPASSPDSDFCTPELEKAGLLNKTKVAEGGRKLRKNWSLSWVVLVGNSLVFFKDPKSQTPSSWRPGNSRPESSVDLRGAQLHWANDLSSKKNVFKLRTVTGNEFLLQSDTDSLIKEWFKTIQSVIDRLDRENPMDNVLLYSLRRAGSVEMLEQSGDEDERKTSLPRSSSNLENTERKRVKSRLKKLILKRPPLQALQEKGLIKDQVFGCRLEMLCERERNTVPRFVRLCTEAVERRGLDADGIYRVSGNLAVIQKLRFRVNHERAVTTDGRYMFPSEFVQEEKLDLDGSEWEDIHVITGSLKLFFRELPEPLVPFGFFTDIVETVKMTDYFDKVERLKVLLLNMPPPNHDTLLFMCRHLRRVLEHSNYNRMTTQNIGIVFGPTLMRPERDNGNIAINMVYQNQAVELILSEYEHIFGTRGFS</sequence>
<feature type="domain" description="PH" evidence="6">
    <location>
        <begin position="463"/>
        <end position="575"/>
    </location>
</feature>
<dbReference type="GO" id="GO:0007165">
    <property type="term" value="P:signal transduction"/>
    <property type="evidence" value="ECO:0007669"/>
    <property type="project" value="InterPro"/>
</dbReference>
<dbReference type="GO" id="GO:0005737">
    <property type="term" value="C:cytoplasm"/>
    <property type="evidence" value="ECO:0007669"/>
    <property type="project" value="TreeGrafter"/>
</dbReference>
<name>A0AAV2M621_KNICA</name>
<organism evidence="9 10">
    <name type="scientific">Knipowitschia caucasica</name>
    <name type="common">Caucasian dwarf goby</name>
    <name type="synonym">Pomatoschistus caucasicus</name>
    <dbReference type="NCBI Taxonomy" id="637954"/>
    <lineage>
        <taxon>Eukaryota</taxon>
        <taxon>Metazoa</taxon>
        <taxon>Chordata</taxon>
        <taxon>Craniata</taxon>
        <taxon>Vertebrata</taxon>
        <taxon>Euteleostomi</taxon>
        <taxon>Actinopterygii</taxon>
        <taxon>Neopterygii</taxon>
        <taxon>Teleostei</taxon>
        <taxon>Neoteleostei</taxon>
        <taxon>Acanthomorphata</taxon>
        <taxon>Gobiaria</taxon>
        <taxon>Gobiiformes</taxon>
        <taxon>Gobioidei</taxon>
        <taxon>Gobiidae</taxon>
        <taxon>Gobiinae</taxon>
        <taxon>Knipowitschia</taxon>
    </lineage>
</organism>
<proteinExistence type="predicted"/>
<feature type="region of interest" description="Disordered" evidence="4">
    <location>
        <begin position="197"/>
        <end position="216"/>
    </location>
</feature>
<dbReference type="InterPro" id="IPR036020">
    <property type="entry name" value="WW_dom_sf"/>
</dbReference>
<feature type="region of interest" description="Disordered" evidence="4">
    <location>
        <begin position="600"/>
        <end position="626"/>
    </location>
</feature>
<dbReference type="CDD" id="cd13233">
    <property type="entry name" value="PH_ARHGAP9-like"/>
    <property type="match status" value="1"/>
</dbReference>
<dbReference type="SUPFAM" id="SSF48350">
    <property type="entry name" value="GTPase activation domain, GAP"/>
    <property type="match status" value="1"/>
</dbReference>
<dbReference type="SMART" id="SM00326">
    <property type="entry name" value="SH3"/>
    <property type="match status" value="1"/>
</dbReference>
<dbReference type="CDD" id="cd04403">
    <property type="entry name" value="RhoGAP_ARHGAP27_15_12_9"/>
    <property type="match status" value="1"/>
</dbReference>